<evidence type="ECO:0000256" key="3">
    <source>
        <dbReference type="ARBA" id="ARBA00023315"/>
    </source>
</evidence>
<evidence type="ECO:0008006" key="6">
    <source>
        <dbReference type="Google" id="ProtNLM"/>
    </source>
</evidence>
<dbReference type="Gene3D" id="3.30.559.10">
    <property type="entry name" value="Chloramphenicol acetyltransferase-like domain"/>
    <property type="match status" value="1"/>
</dbReference>
<keyword evidence="3" id="KW-0012">Acyltransferase</keyword>
<protein>
    <recommendedName>
        <fullName evidence="6">Omega-hydroxypalmitate O-feruloyl transferase</fullName>
    </recommendedName>
</protein>
<dbReference type="InterPro" id="IPR050317">
    <property type="entry name" value="Plant_Fungal_Acyltransferase"/>
</dbReference>
<reference evidence="4 5" key="1">
    <citation type="journal article" date="2014" name="Agronomy (Basel)">
        <title>A Draft Genome Sequence for Ensete ventricosum, the Drought-Tolerant Tree Against Hunger.</title>
        <authorList>
            <person name="Harrison J."/>
            <person name="Moore K.A."/>
            <person name="Paszkiewicz K."/>
            <person name="Jones T."/>
            <person name="Grant M."/>
            <person name="Ambacheew D."/>
            <person name="Muzemil S."/>
            <person name="Studholme D.J."/>
        </authorList>
    </citation>
    <scope>NUCLEOTIDE SEQUENCE [LARGE SCALE GENOMIC DNA]</scope>
</reference>
<sequence>MVVYLNSHPMCQLSGTRTLGFLIGASGVQVAETREMFELSVEQGEATLVRPAEETQKGLYFLTNLDQNIAVIVQTIYCFRSEEKGNEKAGEVIKEALAKVLVHYYPLAGRLTISNEGKLIVDCTGEGAVFVEAEADCEMADIGDIAKPDPRTLGKLVYSVPGAKNILEIPPLAAQVLLTSDHLGLWLFLRVEIDREFLSFLLPGHKV</sequence>
<evidence type="ECO:0000256" key="2">
    <source>
        <dbReference type="ARBA" id="ARBA00022679"/>
    </source>
</evidence>
<evidence type="ECO:0000313" key="5">
    <source>
        <dbReference type="Proteomes" id="UP000287651"/>
    </source>
</evidence>
<dbReference type="Pfam" id="PF02458">
    <property type="entry name" value="Transferase"/>
    <property type="match status" value="1"/>
</dbReference>
<accession>A0A426XBG7</accession>
<comment type="similarity">
    <text evidence="1">Belongs to the plant acyltransferase family.</text>
</comment>
<dbReference type="GO" id="GO:0016747">
    <property type="term" value="F:acyltransferase activity, transferring groups other than amino-acyl groups"/>
    <property type="evidence" value="ECO:0007669"/>
    <property type="project" value="TreeGrafter"/>
</dbReference>
<dbReference type="InterPro" id="IPR023213">
    <property type="entry name" value="CAT-like_dom_sf"/>
</dbReference>
<dbReference type="EMBL" id="AMZH03023078">
    <property type="protein sequence ID" value="RRT36831.1"/>
    <property type="molecule type" value="Genomic_DNA"/>
</dbReference>
<evidence type="ECO:0000256" key="1">
    <source>
        <dbReference type="ARBA" id="ARBA00009861"/>
    </source>
</evidence>
<name>A0A426XBG7_ENSVE</name>
<organism evidence="4 5">
    <name type="scientific">Ensete ventricosum</name>
    <name type="common">Abyssinian banana</name>
    <name type="synonym">Musa ensete</name>
    <dbReference type="NCBI Taxonomy" id="4639"/>
    <lineage>
        <taxon>Eukaryota</taxon>
        <taxon>Viridiplantae</taxon>
        <taxon>Streptophyta</taxon>
        <taxon>Embryophyta</taxon>
        <taxon>Tracheophyta</taxon>
        <taxon>Spermatophyta</taxon>
        <taxon>Magnoliopsida</taxon>
        <taxon>Liliopsida</taxon>
        <taxon>Zingiberales</taxon>
        <taxon>Musaceae</taxon>
        <taxon>Ensete</taxon>
    </lineage>
</organism>
<evidence type="ECO:0000313" key="4">
    <source>
        <dbReference type="EMBL" id="RRT36831.1"/>
    </source>
</evidence>
<dbReference type="AlphaFoldDB" id="A0A426XBG7"/>
<dbReference type="PANTHER" id="PTHR31642">
    <property type="entry name" value="TRICHOTHECENE 3-O-ACETYLTRANSFERASE"/>
    <property type="match status" value="1"/>
</dbReference>
<dbReference type="PANTHER" id="PTHR31642:SF310">
    <property type="entry name" value="FATTY ALCOHOL:CAFFEOYL-COA ACYLTRANSFERASE"/>
    <property type="match status" value="1"/>
</dbReference>
<dbReference type="Proteomes" id="UP000287651">
    <property type="component" value="Unassembled WGS sequence"/>
</dbReference>
<gene>
    <name evidence="4" type="ORF">B296_00047684</name>
</gene>
<keyword evidence="2" id="KW-0808">Transferase</keyword>
<comment type="caution">
    <text evidence="4">The sequence shown here is derived from an EMBL/GenBank/DDBJ whole genome shotgun (WGS) entry which is preliminary data.</text>
</comment>
<proteinExistence type="inferred from homology"/>